<sequence>MENAKLILEKLDYLEELILNNKKQILSVADLEKYTGFKKSSIYQLVHYNKIPYSKPNGKQLFFQKSEIDDWLTKNKSLSNDQIQENALKYALRKKV</sequence>
<reference evidence="2" key="1">
    <citation type="submission" date="2021-08" db="EMBL/GenBank/DDBJ databases">
        <title>Flavobacterium sp. strain CC-SYL302.</title>
        <authorList>
            <person name="Lin S.-Y."/>
            <person name="Lee T.-H."/>
            <person name="Young C.-C."/>
        </authorList>
    </citation>
    <scope>NUCLEOTIDE SEQUENCE</scope>
    <source>
        <strain evidence="2">CC-SYL302</strain>
    </source>
</reference>
<protein>
    <submittedName>
        <fullName evidence="2">Helix-turn-helix domain-containing protein</fullName>
    </submittedName>
</protein>
<evidence type="ECO:0000313" key="3">
    <source>
        <dbReference type="Proteomes" id="UP001163328"/>
    </source>
</evidence>
<feature type="domain" description="Helix-turn-helix" evidence="1">
    <location>
        <begin position="26"/>
        <end position="75"/>
    </location>
</feature>
<dbReference type="RefSeq" id="WP_264434298.1">
    <property type="nucleotide sequence ID" value="NZ_CP081495.1"/>
</dbReference>
<dbReference type="Pfam" id="PF12728">
    <property type="entry name" value="HTH_17"/>
    <property type="match status" value="1"/>
</dbReference>
<proteinExistence type="predicted"/>
<dbReference type="InterPro" id="IPR041657">
    <property type="entry name" value="HTH_17"/>
</dbReference>
<accession>A0ABY6M2G0</accession>
<dbReference type="NCBIfam" id="TIGR01764">
    <property type="entry name" value="excise"/>
    <property type="match status" value="1"/>
</dbReference>
<dbReference type="EMBL" id="CP081495">
    <property type="protein sequence ID" value="UYW01824.1"/>
    <property type="molecule type" value="Genomic_DNA"/>
</dbReference>
<evidence type="ECO:0000313" key="2">
    <source>
        <dbReference type="EMBL" id="UYW01824.1"/>
    </source>
</evidence>
<organism evidence="2 3">
    <name type="scientific">Flavobacterium agricola</name>
    <dbReference type="NCBI Taxonomy" id="2870839"/>
    <lineage>
        <taxon>Bacteria</taxon>
        <taxon>Pseudomonadati</taxon>
        <taxon>Bacteroidota</taxon>
        <taxon>Flavobacteriia</taxon>
        <taxon>Flavobacteriales</taxon>
        <taxon>Flavobacteriaceae</taxon>
        <taxon>Flavobacterium</taxon>
    </lineage>
</organism>
<dbReference type="Proteomes" id="UP001163328">
    <property type="component" value="Chromosome"/>
</dbReference>
<dbReference type="InterPro" id="IPR010093">
    <property type="entry name" value="SinI_DNA-bd"/>
</dbReference>
<keyword evidence="3" id="KW-1185">Reference proteome</keyword>
<evidence type="ECO:0000259" key="1">
    <source>
        <dbReference type="Pfam" id="PF12728"/>
    </source>
</evidence>
<name>A0ABY6M2G0_9FLAO</name>
<gene>
    <name evidence="2" type="ORF">K5I29_02575</name>
</gene>